<accession>A0ABQ6K9Y5</accession>
<keyword evidence="2" id="KW-0560">Oxidoreductase</keyword>
<evidence type="ECO:0000313" key="5">
    <source>
        <dbReference type="EMBL" id="GMA95511.1"/>
    </source>
</evidence>
<keyword evidence="6" id="KW-1185">Reference proteome</keyword>
<dbReference type="EMBL" id="BSVB01000001">
    <property type="protein sequence ID" value="GMA95511.1"/>
    <property type="molecule type" value="Genomic_DNA"/>
</dbReference>
<evidence type="ECO:0000256" key="2">
    <source>
        <dbReference type="ARBA" id="ARBA00023002"/>
    </source>
</evidence>
<dbReference type="InterPro" id="IPR039697">
    <property type="entry name" value="Alcohol_dehydrogenase_Fe"/>
</dbReference>
<evidence type="ECO:0000256" key="1">
    <source>
        <dbReference type="ARBA" id="ARBA00007358"/>
    </source>
</evidence>
<comment type="similarity">
    <text evidence="1">Belongs to the iron-containing alcohol dehydrogenase family.</text>
</comment>
<dbReference type="PANTHER" id="PTHR11496:SF102">
    <property type="entry name" value="ALCOHOL DEHYDROGENASE 4"/>
    <property type="match status" value="1"/>
</dbReference>
<proteinExistence type="inferred from homology"/>
<evidence type="ECO:0000313" key="6">
    <source>
        <dbReference type="Proteomes" id="UP001157034"/>
    </source>
</evidence>
<comment type="caution">
    <text evidence="5">The sequence shown here is derived from an EMBL/GenBank/DDBJ whole genome shotgun (WGS) entry which is preliminary data.</text>
</comment>
<dbReference type="Pfam" id="PF00465">
    <property type="entry name" value="Fe-ADH"/>
    <property type="match status" value="1"/>
</dbReference>
<name>A0ABQ6K9Y5_9MICO</name>
<dbReference type="Proteomes" id="UP001157034">
    <property type="component" value="Unassembled WGS sequence"/>
</dbReference>
<dbReference type="Pfam" id="PF25137">
    <property type="entry name" value="ADH_Fe_C"/>
    <property type="match status" value="1"/>
</dbReference>
<dbReference type="SUPFAM" id="SSF56796">
    <property type="entry name" value="Dehydroquinate synthase-like"/>
    <property type="match status" value="1"/>
</dbReference>
<dbReference type="PANTHER" id="PTHR11496">
    <property type="entry name" value="ALCOHOL DEHYDROGENASE"/>
    <property type="match status" value="1"/>
</dbReference>
<evidence type="ECO:0000259" key="3">
    <source>
        <dbReference type="Pfam" id="PF00465"/>
    </source>
</evidence>
<dbReference type="RefSeq" id="WP_284254278.1">
    <property type="nucleotide sequence ID" value="NZ_BSVB01000001.1"/>
</dbReference>
<gene>
    <name evidence="5" type="ORF">GCM10025881_23350</name>
</gene>
<dbReference type="Gene3D" id="3.40.50.1970">
    <property type="match status" value="1"/>
</dbReference>
<dbReference type="Gene3D" id="1.20.1090.10">
    <property type="entry name" value="Dehydroquinate synthase-like - alpha domain"/>
    <property type="match status" value="1"/>
</dbReference>
<dbReference type="InterPro" id="IPR056798">
    <property type="entry name" value="ADH_Fe_C"/>
</dbReference>
<feature type="domain" description="Alcohol dehydrogenase iron-type/glycerol dehydrogenase GldA" evidence="3">
    <location>
        <begin position="2"/>
        <end position="161"/>
    </location>
</feature>
<organism evidence="5 6">
    <name type="scientific">Pseudolysinimonas kribbensis</name>
    <dbReference type="NCBI Taxonomy" id="433641"/>
    <lineage>
        <taxon>Bacteria</taxon>
        <taxon>Bacillati</taxon>
        <taxon>Actinomycetota</taxon>
        <taxon>Actinomycetes</taxon>
        <taxon>Micrococcales</taxon>
        <taxon>Microbacteriaceae</taxon>
        <taxon>Pseudolysinimonas</taxon>
    </lineage>
</organism>
<evidence type="ECO:0000259" key="4">
    <source>
        <dbReference type="Pfam" id="PF25137"/>
    </source>
</evidence>
<feature type="domain" description="Fe-containing alcohol dehydrogenase-like C-terminal" evidence="4">
    <location>
        <begin position="172"/>
        <end position="375"/>
    </location>
</feature>
<reference evidence="6" key="1">
    <citation type="journal article" date="2019" name="Int. J. Syst. Evol. Microbiol.">
        <title>The Global Catalogue of Microorganisms (GCM) 10K type strain sequencing project: providing services to taxonomists for standard genome sequencing and annotation.</title>
        <authorList>
            <consortium name="The Broad Institute Genomics Platform"/>
            <consortium name="The Broad Institute Genome Sequencing Center for Infectious Disease"/>
            <person name="Wu L."/>
            <person name="Ma J."/>
        </authorList>
    </citation>
    <scope>NUCLEOTIDE SEQUENCE [LARGE SCALE GENOMIC DNA]</scope>
    <source>
        <strain evidence="6">NBRC 108894</strain>
    </source>
</reference>
<sequence length="384" mass="39176">MGARAALPRIVSPLGRRAFVVVDPFLATTPAFREAVAALEASGIETHVHTDVLPELPVDSLQASAEAARAVRPDVVIGYGGGSALDASKLVALLLAHGGALPDYYGENAVPGPVLPLVAVPTTAGTGSEVTPVAVVADPARAVKVGISSPYLIPTAALVDPELSAAAPAGVTAHAGIDALVHAVESFTGRPLEPTWSTTPPVFVGRNLLTEPLSLEAIRLIGTSIESAVTHPTDRTAREDMARGSLLAGMAFGPTGTHLSHALQYPIGALTHTPHGLGTGLMLPYVLAACAAAIPEQLALVGQALGVDGSAQVAIRRIADIDRAIGLPHSLQDIGLTREQLPGIAELALGSARLIAITPVPVDAALLERILEAAWSGDLASLLD</sequence>
<protein>
    <submittedName>
        <fullName evidence="5">Alcohol dehydrogenase</fullName>
    </submittedName>
</protein>
<dbReference type="InterPro" id="IPR001670">
    <property type="entry name" value="ADH_Fe/GldA"/>
</dbReference>